<name>A0ABR9ZTT1_9FIRM</name>
<gene>
    <name evidence="2" type="ORF">ISU02_12120</name>
</gene>
<sequence>MFKKIDDVVSFFSQLNKPIVILDRHRVIAINSILAELFSVEGHLLIGKTILDFSPEFQENNLPSDRLAHEYINKAYEIGHVDFSWIHTDVFLNSILCTVNLNQVQIGNSNYLVGMLENIKYIPKLAPEEEKKYLFNSIRIRTLLNLKAEDQQRLFNIAKLPMCISNFDGSILEVNNAWKKILKGSPETPENNYFLDFIHPEDRDRTQKAFSVLSKGHDLYLFKNKYQSTEGDYKTIRWSIFSYKIASKIFIIAEILD</sequence>
<keyword evidence="3" id="KW-1185">Reference proteome</keyword>
<feature type="domain" description="PAS" evidence="1">
    <location>
        <begin position="6"/>
        <end position="72"/>
    </location>
</feature>
<dbReference type="EMBL" id="JADKNH010000007">
    <property type="protein sequence ID" value="MBF4693857.1"/>
    <property type="molecule type" value="Genomic_DNA"/>
</dbReference>
<dbReference type="SUPFAM" id="SSF55785">
    <property type="entry name" value="PYP-like sensor domain (PAS domain)"/>
    <property type="match status" value="1"/>
</dbReference>
<feature type="domain" description="PAS" evidence="1">
    <location>
        <begin position="149"/>
        <end position="215"/>
    </location>
</feature>
<organism evidence="2 3">
    <name type="scientific">Fusibacter ferrireducens</name>
    <dbReference type="NCBI Taxonomy" id="2785058"/>
    <lineage>
        <taxon>Bacteria</taxon>
        <taxon>Bacillati</taxon>
        <taxon>Bacillota</taxon>
        <taxon>Clostridia</taxon>
        <taxon>Eubacteriales</taxon>
        <taxon>Eubacteriales Family XII. Incertae Sedis</taxon>
        <taxon>Fusibacter</taxon>
    </lineage>
</organism>
<dbReference type="Proteomes" id="UP000614200">
    <property type="component" value="Unassembled WGS sequence"/>
</dbReference>
<dbReference type="SMART" id="SM00091">
    <property type="entry name" value="PAS"/>
    <property type="match status" value="2"/>
</dbReference>
<dbReference type="InterPro" id="IPR035965">
    <property type="entry name" value="PAS-like_dom_sf"/>
</dbReference>
<evidence type="ECO:0000313" key="2">
    <source>
        <dbReference type="EMBL" id="MBF4693857.1"/>
    </source>
</evidence>
<evidence type="ECO:0000313" key="3">
    <source>
        <dbReference type="Proteomes" id="UP000614200"/>
    </source>
</evidence>
<protein>
    <submittedName>
        <fullName evidence="2">PAS domain-containing protein</fullName>
    </submittedName>
</protein>
<comment type="caution">
    <text evidence="2">The sequence shown here is derived from an EMBL/GenBank/DDBJ whole genome shotgun (WGS) entry which is preliminary data.</text>
</comment>
<evidence type="ECO:0000259" key="1">
    <source>
        <dbReference type="SMART" id="SM00091"/>
    </source>
</evidence>
<dbReference type="Gene3D" id="3.30.450.20">
    <property type="entry name" value="PAS domain"/>
    <property type="match status" value="1"/>
</dbReference>
<dbReference type="InterPro" id="IPR013655">
    <property type="entry name" value="PAS_fold_3"/>
</dbReference>
<dbReference type="RefSeq" id="WP_194702101.1">
    <property type="nucleotide sequence ID" value="NZ_JADKNH010000007.1"/>
</dbReference>
<accession>A0ABR9ZTT1</accession>
<dbReference type="CDD" id="cd00130">
    <property type="entry name" value="PAS"/>
    <property type="match status" value="1"/>
</dbReference>
<dbReference type="Pfam" id="PF08447">
    <property type="entry name" value="PAS_3"/>
    <property type="match status" value="1"/>
</dbReference>
<reference evidence="2 3" key="1">
    <citation type="submission" date="2020-11" db="EMBL/GenBank/DDBJ databases">
        <title>Fusibacter basophilias sp. nov.</title>
        <authorList>
            <person name="Qiu D."/>
        </authorList>
    </citation>
    <scope>NUCLEOTIDE SEQUENCE [LARGE SCALE GENOMIC DNA]</scope>
    <source>
        <strain evidence="2 3">Q10-2</strain>
    </source>
</reference>
<proteinExistence type="predicted"/>
<dbReference type="InterPro" id="IPR000014">
    <property type="entry name" value="PAS"/>
</dbReference>